<accession>A0A2B4SUU4</accession>
<keyword evidence="2 3" id="KW-0408">Iron</keyword>
<dbReference type="InterPro" id="IPR017972">
    <property type="entry name" value="Cyt_P450_CS"/>
</dbReference>
<dbReference type="CDD" id="cd20613">
    <property type="entry name" value="CYP46A1-like"/>
    <property type="match status" value="1"/>
</dbReference>
<evidence type="ECO:0000313" key="4">
    <source>
        <dbReference type="EMBL" id="PFX33651.1"/>
    </source>
</evidence>
<dbReference type="Proteomes" id="UP000225706">
    <property type="component" value="Unassembled WGS sequence"/>
</dbReference>
<evidence type="ECO:0000256" key="2">
    <source>
        <dbReference type="PIRSR" id="PIRSR602401-1"/>
    </source>
</evidence>
<name>A0A2B4SUU4_STYPI</name>
<dbReference type="PRINTS" id="PR00385">
    <property type="entry name" value="P450"/>
</dbReference>
<dbReference type="PANTHER" id="PTHR24293:SF0">
    <property type="entry name" value="CYP46A1 PROTEIN-RELATED"/>
    <property type="match status" value="1"/>
</dbReference>
<organism evidence="4 5">
    <name type="scientific">Stylophora pistillata</name>
    <name type="common">Smooth cauliflower coral</name>
    <dbReference type="NCBI Taxonomy" id="50429"/>
    <lineage>
        <taxon>Eukaryota</taxon>
        <taxon>Metazoa</taxon>
        <taxon>Cnidaria</taxon>
        <taxon>Anthozoa</taxon>
        <taxon>Hexacorallia</taxon>
        <taxon>Scleractinia</taxon>
        <taxon>Astrocoeniina</taxon>
        <taxon>Pocilloporidae</taxon>
        <taxon>Stylophora</taxon>
    </lineage>
</organism>
<keyword evidence="5" id="KW-1185">Reference proteome</keyword>
<dbReference type="Gene3D" id="1.10.630.10">
    <property type="entry name" value="Cytochrome P450"/>
    <property type="match status" value="1"/>
</dbReference>
<sequence>MFVFWFFHRPVVIITDAQLVKEVLITKNLPKDKFGYSHLALLFGERMLGQGLLSEVSEEEWHWKRATLDPGFYRPSIVGMMESFNMTCDSFLQRLETLADGKAEVSMAEELVRINLDVIAKVAFDLDLNSTNNPDTPIPINIRIALEGLIQSFRKPFMRFQPSTFGYQAKCREAVRFVRGVAKEVIEKRLKAKMKGEDQHNDLLSHILLLPERDSCTTMDDMVDHFMSFVVGGEETVSNHLTFLLAAITSHPRVEERIVAEIDEVLGSRCAMRYEDLARLKYLEQASKEALRLHPPEPAITRVANESMTLGDYHIPARTSIMVNAYVLHHHSNYWDNPEEFDPERFSASNQENVEHYAYFPFSLGRHTCIGIHFAHVETKLLIARLLQTFKFNLLPGQDLKQMEHMTLSPKNGVRCTLSLR</sequence>
<dbReference type="OrthoDB" id="1470350at2759"/>
<gene>
    <name evidence="4" type="primary">CYP46A1</name>
    <name evidence="4" type="ORF">AWC38_SpisGene1478</name>
</gene>
<dbReference type="GO" id="GO:0020037">
    <property type="term" value="F:heme binding"/>
    <property type="evidence" value="ECO:0007669"/>
    <property type="project" value="InterPro"/>
</dbReference>
<dbReference type="STRING" id="50429.A0A2B4SUU4"/>
<comment type="cofactor">
    <cofactor evidence="2">
        <name>heme</name>
        <dbReference type="ChEBI" id="CHEBI:30413"/>
    </cofactor>
</comment>
<evidence type="ECO:0000313" key="5">
    <source>
        <dbReference type="Proteomes" id="UP000225706"/>
    </source>
</evidence>
<keyword evidence="3" id="KW-0560">Oxidoreductase</keyword>
<keyword evidence="3" id="KW-0503">Monooxygenase</keyword>
<dbReference type="Pfam" id="PF00067">
    <property type="entry name" value="p450"/>
    <property type="match status" value="1"/>
</dbReference>
<dbReference type="GO" id="GO:0005506">
    <property type="term" value="F:iron ion binding"/>
    <property type="evidence" value="ECO:0007669"/>
    <property type="project" value="InterPro"/>
</dbReference>
<dbReference type="InterPro" id="IPR036396">
    <property type="entry name" value="Cyt_P450_sf"/>
</dbReference>
<dbReference type="InterPro" id="IPR001128">
    <property type="entry name" value="Cyt_P450"/>
</dbReference>
<keyword evidence="2 3" id="KW-0479">Metal-binding</keyword>
<dbReference type="AlphaFoldDB" id="A0A2B4SUU4"/>
<feature type="binding site" description="axial binding residue" evidence="2">
    <location>
        <position position="369"/>
    </location>
    <ligand>
        <name>heme</name>
        <dbReference type="ChEBI" id="CHEBI:30413"/>
    </ligand>
    <ligandPart>
        <name>Fe</name>
        <dbReference type="ChEBI" id="CHEBI:18248"/>
    </ligandPart>
</feature>
<evidence type="ECO:0000256" key="1">
    <source>
        <dbReference type="ARBA" id="ARBA00010617"/>
    </source>
</evidence>
<reference evidence="5" key="1">
    <citation type="journal article" date="2017" name="bioRxiv">
        <title>Comparative analysis of the genomes of Stylophora pistillata and Acropora digitifera provides evidence for extensive differences between species of corals.</title>
        <authorList>
            <person name="Voolstra C.R."/>
            <person name="Li Y."/>
            <person name="Liew Y.J."/>
            <person name="Baumgarten S."/>
            <person name="Zoccola D."/>
            <person name="Flot J.-F."/>
            <person name="Tambutte S."/>
            <person name="Allemand D."/>
            <person name="Aranda M."/>
        </authorList>
    </citation>
    <scope>NUCLEOTIDE SEQUENCE [LARGE SCALE GENOMIC DNA]</scope>
</reference>
<dbReference type="InterPro" id="IPR039983">
    <property type="entry name" value="CYP46A1"/>
</dbReference>
<dbReference type="PANTHER" id="PTHR24293">
    <property type="entry name" value="CYTOCHROME P450 FAMILY 46 SUBFAMILY A"/>
    <property type="match status" value="1"/>
</dbReference>
<dbReference type="PRINTS" id="PR00463">
    <property type="entry name" value="EP450I"/>
</dbReference>
<proteinExistence type="inferred from homology"/>
<comment type="similarity">
    <text evidence="1 3">Belongs to the cytochrome P450 family.</text>
</comment>
<dbReference type="InterPro" id="IPR002401">
    <property type="entry name" value="Cyt_P450_E_grp-I"/>
</dbReference>
<keyword evidence="2 3" id="KW-0349">Heme</keyword>
<comment type="caution">
    <text evidence="4">The sequence shown here is derived from an EMBL/GenBank/DDBJ whole genome shotgun (WGS) entry which is preliminary data.</text>
</comment>
<dbReference type="GO" id="GO:0033781">
    <property type="term" value="F:cholesterol 24-hydroxylase activity"/>
    <property type="evidence" value="ECO:0007669"/>
    <property type="project" value="InterPro"/>
</dbReference>
<dbReference type="GO" id="GO:0006707">
    <property type="term" value="P:cholesterol catabolic process"/>
    <property type="evidence" value="ECO:0007669"/>
    <property type="project" value="InterPro"/>
</dbReference>
<dbReference type="PROSITE" id="PS00086">
    <property type="entry name" value="CYTOCHROME_P450"/>
    <property type="match status" value="1"/>
</dbReference>
<dbReference type="EMBL" id="LSMT01000010">
    <property type="protein sequence ID" value="PFX33651.1"/>
    <property type="molecule type" value="Genomic_DNA"/>
</dbReference>
<evidence type="ECO:0000256" key="3">
    <source>
        <dbReference type="RuleBase" id="RU000461"/>
    </source>
</evidence>
<protein>
    <submittedName>
        <fullName evidence="4">Cholesterol 24-hydroxylase</fullName>
    </submittedName>
</protein>
<dbReference type="SUPFAM" id="SSF48264">
    <property type="entry name" value="Cytochrome P450"/>
    <property type="match status" value="1"/>
</dbReference>